<dbReference type="GO" id="GO:0004298">
    <property type="term" value="F:threonine-type endopeptidase activity"/>
    <property type="evidence" value="ECO:0007669"/>
    <property type="project" value="UniProtKB-UniRule"/>
</dbReference>
<evidence type="ECO:0000256" key="1">
    <source>
        <dbReference type="ARBA" id="ARBA00001198"/>
    </source>
</evidence>
<dbReference type="Proteomes" id="UP001320159">
    <property type="component" value="Unassembled WGS sequence"/>
</dbReference>
<dbReference type="RefSeq" id="WP_230740078.1">
    <property type="nucleotide sequence ID" value="NZ_PGCK01000001.1"/>
</dbReference>
<dbReference type="PRINTS" id="PR00141">
    <property type="entry name" value="PROTEASOME"/>
</dbReference>
<dbReference type="HAMAP" id="MF_02113_A">
    <property type="entry name" value="Proteasome_B_A"/>
    <property type="match status" value="1"/>
</dbReference>
<protein>
    <recommendedName>
        <fullName evidence="9">Proteasome subunit beta</fullName>
        <ecNumber evidence="9">3.4.25.1</ecNumber>
    </recommendedName>
    <alternativeName>
        <fullName evidence="9">20S proteasome beta subunit</fullName>
    </alternativeName>
    <alternativeName>
        <fullName evidence="9">Proteasome core protein PsmB</fullName>
    </alternativeName>
</protein>
<dbReference type="GO" id="GO:0010498">
    <property type="term" value="P:proteasomal protein catabolic process"/>
    <property type="evidence" value="ECO:0007669"/>
    <property type="project" value="UniProtKB-UniRule"/>
</dbReference>
<accession>A0AAP2RAL0</accession>
<evidence type="ECO:0000256" key="10">
    <source>
        <dbReference type="PIRSR" id="PIRSR600243-1"/>
    </source>
</evidence>
<evidence type="ECO:0000256" key="8">
    <source>
        <dbReference type="ARBA" id="ARBA00023145"/>
    </source>
</evidence>
<dbReference type="InterPro" id="IPR019983">
    <property type="entry name" value="Pept_T1A_Psome_bsu_arc"/>
</dbReference>
<feature type="active site" description="Nucleophile" evidence="9 10">
    <location>
        <position position="9"/>
    </location>
</feature>
<dbReference type="AlphaFoldDB" id="A0AAP2RAL0"/>
<keyword evidence="6 9" id="KW-0068">Autocatalytic cleavage</keyword>
<dbReference type="Pfam" id="PF00227">
    <property type="entry name" value="Proteasome"/>
    <property type="match status" value="1"/>
</dbReference>
<dbReference type="PROSITE" id="PS51476">
    <property type="entry name" value="PROTEASOME_BETA_2"/>
    <property type="match status" value="1"/>
</dbReference>
<reference evidence="11 12" key="1">
    <citation type="submission" date="2017-11" db="EMBL/GenBank/DDBJ databases">
        <title>Isolation and Characterization of Family Methanocellaceae Species from Potential Methane Hydrate Area Offshore Southwestern Taiwan.</title>
        <authorList>
            <person name="Zhang W.-L."/>
            <person name="Chen W.-C."/>
            <person name="Lai M.-C."/>
            <person name="Chen S.-C."/>
        </authorList>
    </citation>
    <scope>NUCLEOTIDE SEQUENCE [LARGE SCALE GENOMIC DNA]</scope>
    <source>
        <strain evidence="11 12">CWC-04</strain>
    </source>
</reference>
<comment type="catalytic activity">
    <reaction evidence="1 9">
        <text>Cleavage of peptide bonds with very broad specificity.</text>
        <dbReference type="EC" id="3.4.25.1"/>
    </reaction>
</comment>
<keyword evidence="8 9" id="KW-0865">Zymogen</keyword>
<keyword evidence="5 9" id="KW-0378">Hydrolase</keyword>
<gene>
    <name evidence="9 11" type="primary">psmB</name>
    <name evidence="11" type="ORF">CUJ83_02075</name>
</gene>
<comment type="subcellular location">
    <subcellularLocation>
        <location evidence="9">Cytoplasm</location>
    </subcellularLocation>
</comment>
<evidence type="ECO:0000313" key="12">
    <source>
        <dbReference type="Proteomes" id="UP001320159"/>
    </source>
</evidence>
<evidence type="ECO:0000256" key="9">
    <source>
        <dbReference type="HAMAP-Rule" id="MF_02113"/>
    </source>
</evidence>
<dbReference type="CDD" id="cd03764">
    <property type="entry name" value="proteasome_beta_archeal"/>
    <property type="match status" value="1"/>
</dbReference>
<dbReference type="SUPFAM" id="SSF56235">
    <property type="entry name" value="N-terminal nucleophile aminohydrolases (Ntn hydrolases)"/>
    <property type="match status" value="1"/>
</dbReference>
<comment type="subunit">
    <text evidence="9">The 20S proteasome core is composed of 14 alpha and 14 beta subunits that assemble into four stacked heptameric rings, resulting in a barrel-shaped structure. The two inner rings, each composed of seven catalytic beta subunits, are sandwiched by two outer rings, each composed of seven alpha subunits. The catalytic chamber with the active sites is on the inside of the barrel. Has a gated structure, the ends of the cylinder being occluded by the N-termini of the alpha-subunits. Is capped at one or both ends by the proteasome regulatory ATPase, PAN.</text>
</comment>
<evidence type="ECO:0000313" key="11">
    <source>
        <dbReference type="EMBL" id="MCD1293783.1"/>
    </source>
</evidence>
<feature type="chain" id="PRO_5042651798" description="Proteasome subunit beta" evidence="9">
    <location>
        <begin position="9"/>
        <end position="207"/>
    </location>
</feature>
<comment type="caution">
    <text evidence="11">The sequence shown here is derived from an EMBL/GenBank/DDBJ whole genome shotgun (WGS) entry which is preliminary data.</text>
</comment>
<dbReference type="EMBL" id="PGCK01000001">
    <property type="protein sequence ID" value="MCD1293783.1"/>
    <property type="molecule type" value="Genomic_DNA"/>
</dbReference>
<dbReference type="PANTHER" id="PTHR32194:SF0">
    <property type="entry name" value="ATP-DEPENDENT PROTEASE SUBUNIT HSLV"/>
    <property type="match status" value="1"/>
</dbReference>
<evidence type="ECO:0000256" key="4">
    <source>
        <dbReference type="ARBA" id="ARBA00022698"/>
    </source>
</evidence>
<dbReference type="EC" id="3.4.25.1" evidence="9"/>
<name>A0AAP2RAL0_9EURY</name>
<dbReference type="PANTHER" id="PTHR32194">
    <property type="entry name" value="METALLOPROTEASE TLDD"/>
    <property type="match status" value="1"/>
</dbReference>
<keyword evidence="12" id="KW-1185">Reference proteome</keyword>
<keyword evidence="4 9" id="KW-0888">Threonine protease</keyword>
<evidence type="ECO:0000256" key="3">
    <source>
        <dbReference type="ARBA" id="ARBA00022670"/>
    </source>
</evidence>
<comment type="function">
    <text evidence="9">Component of the proteasome core, a large protease complex with broad specificity involved in protein degradation.</text>
</comment>
<dbReference type="PROSITE" id="PS00854">
    <property type="entry name" value="PROTEASOME_BETA_1"/>
    <property type="match status" value="1"/>
</dbReference>
<keyword evidence="7 9" id="KW-0647">Proteasome</keyword>
<feature type="propeptide" id="PRO_5042651799" description="Removed in mature form; by autocatalysis" evidence="9">
    <location>
        <begin position="1"/>
        <end position="8"/>
    </location>
</feature>
<dbReference type="InterPro" id="IPR029055">
    <property type="entry name" value="Ntn_hydrolases_N"/>
</dbReference>
<evidence type="ECO:0000256" key="7">
    <source>
        <dbReference type="ARBA" id="ARBA00022942"/>
    </source>
</evidence>
<keyword evidence="3 9" id="KW-0645">Protease</keyword>
<evidence type="ECO:0000256" key="5">
    <source>
        <dbReference type="ARBA" id="ARBA00022801"/>
    </source>
</evidence>
<sequence>MEDKQYKGTTTIGIICDEGIVLATERRATMGNLIASRDAQKIYKISDNIAMTIAGSVGDGQRLARILQVEAKLFELRRHGPMTVNALSMLLSNILAETKFAPFYVQILIGGVDRTGSNIYSLDPLGGRIEEKKFVSTGSGSPIAYGVLEDRFKPKMTIEEGVELATRALESAMKRDSASGNGIQIVIITKEKFEMFEKEVSREVLGA</sequence>
<dbReference type="InterPro" id="IPR023333">
    <property type="entry name" value="Proteasome_suB-type"/>
</dbReference>
<proteinExistence type="inferred from homology"/>
<comment type="activity regulation">
    <text evidence="9">The formation of the proteasomal ATPase PAN-20S proteasome complex, via the docking of the C-termini of PAN into the intersubunit pockets in the alpha-rings, triggers opening of the gate for substrate entry. Interconversion between the open-gate and close-gate conformations leads to a dynamic regulation of the 20S proteasome proteolysis activity.</text>
</comment>
<dbReference type="InterPro" id="IPR000243">
    <property type="entry name" value="Pept_T1A_subB"/>
</dbReference>
<dbReference type="InterPro" id="IPR001353">
    <property type="entry name" value="Proteasome_sua/b"/>
</dbReference>
<evidence type="ECO:0000256" key="2">
    <source>
        <dbReference type="ARBA" id="ARBA00022490"/>
    </source>
</evidence>
<dbReference type="FunFam" id="3.60.20.10:FF:000049">
    <property type="entry name" value="Proteasome subunit beta"/>
    <property type="match status" value="1"/>
</dbReference>
<evidence type="ECO:0000256" key="6">
    <source>
        <dbReference type="ARBA" id="ARBA00022813"/>
    </source>
</evidence>
<dbReference type="NCBIfam" id="TIGR03634">
    <property type="entry name" value="arc_protsome_B"/>
    <property type="match status" value="1"/>
</dbReference>
<dbReference type="GO" id="GO:0005737">
    <property type="term" value="C:cytoplasm"/>
    <property type="evidence" value="ECO:0007669"/>
    <property type="project" value="UniProtKB-SubCell"/>
</dbReference>
<dbReference type="GO" id="GO:0019774">
    <property type="term" value="C:proteasome core complex, beta-subunit complex"/>
    <property type="evidence" value="ECO:0007669"/>
    <property type="project" value="UniProtKB-UniRule"/>
</dbReference>
<keyword evidence="2 9" id="KW-0963">Cytoplasm</keyword>
<comment type="similarity">
    <text evidence="9">Belongs to the peptidase T1B family.</text>
</comment>
<dbReference type="Gene3D" id="3.60.20.10">
    <property type="entry name" value="Glutamine Phosphoribosylpyrophosphate, subunit 1, domain 1"/>
    <property type="match status" value="1"/>
</dbReference>
<dbReference type="InterPro" id="IPR016050">
    <property type="entry name" value="Proteasome_bsu_CS"/>
</dbReference>
<organism evidence="11 12">
    <name type="scientific">Methanooceanicella nereidis</name>
    <dbReference type="NCBI Taxonomy" id="2052831"/>
    <lineage>
        <taxon>Archaea</taxon>
        <taxon>Methanobacteriati</taxon>
        <taxon>Methanobacteriota</taxon>
        <taxon>Stenosarchaea group</taxon>
        <taxon>Methanomicrobia</taxon>
        <taxon>Methanocellales</taxon>
        <taxon>Methanocellaceae</taxon>
        <taxon>Methanooceanicella</taxon>
    </lineage>
</organism>